<protein>
    <submittedName>
        <fullName evidence="2">Uncharacterized protein</fullName>
    </submittedName>
</protein>
<accession>Q0ASJ4</accession>
<evidence type="ECO:0000313" key="2">
    <source>
        <dbReference type="EMBL" id="ABI64743.1"/>
    </source>
</evidence>
<keyword evidence="3" id="KW-1185">Reference proteome</keyword>
<name>Q0ASJ4_MARMM</name>
<proteinExistence type="predicted"/>
<dbReference type="Proteomes" id="UP000001964">
    <property type="component" value="Chromosome"/>
</dbReference>
<dbReference type="KEGG" id="mmr:Mmar10_0450"/>
<feature type="region of interest" description="Disordered" evidence="1">
    <location>
        <begin position="51"/>
        <end position="77"/>
    </location>
</feature>
<sequence length="198" mass="22379">MEVLMTQMNEEPGWLKLDLDAHRALEAQRVSLQESQLDILKRALLRADSAASVGSTATPMPRKQAAHSQLKPPPADWHDKFGECDRRTGHFQVQLHEYVQFADSQKAAYRLALIWLEKKYPGTLARLASHPGGRGRRIVAADQETLYTRSPELAKMAEKLTGDWYVDVNLSKEQKLSRLRTACRITGLEFGKDLVVDL</sequence>
<gene>
    <name evidence="2" type="ordered locus">Mmar10_0450</name>
</gene>
<dbReference type="STRING" id="394221.Mmar10_0450"/>
<evidence type="ECO:0000256" key="1">
    <source>
        <dbReference type="SAM" id="MobiDB-lite"/>
    </source>
</evidence>
<dbReference type="AlphaFoldDB" id="Q0ASJ4"/>
<reference evidence="2 3" key="1">
    <citation type="submission" date="2006-08" db="EMBL/GenBank/DDBJ databases">
        <title>Complete sequence of Maricaulis maris MCS10.</title>
        <authorList>
            <consortium name="US DOE Joint Genome Institute"/>
            <person name="Copeland A."/>
            <person name="Lucas S."/>
            <person name="Lapidus A."/>
            <person name="Barry K."/>
            <person name="Detter J.C."/>
            <person name="Glavina del Rio T."/>
            <person name="Hammon N."/>
            <person name="Israni S."/>
            <person name="Dalin E."/>
            <person name="Tice H."/>
            <person name="Pitluck S."/>
            <person name="Saunders E."/>
            <person name="Brettin T."/>
            <person name="Bruce D."/>
            <person name="Han C."/>
            <person name="Tapia R."/>
            <person name="Gilna P."/>
            <person name="Schmutz J."/>
            <person name="Larimer F."/>
            <person name="Land M."/>
            <person name="Hauser L."/>
            <person name="Kyrpides N."/>
            <person name="Mikhailova N."/>
            <person name="Viollier P."/>
            <person name="Stephens C."/>
            <person name="Richardson P."/>
        </authorList>
    </citation>
    <scope>NUCLEOTIDE SEQUENCE [LARGE SCALE GENOMIC DNA]</scope>
    <source>
        <strain evidence="2 3">MCS10</strain>
    </source>
</reference>
<organism evidence="2 3">
    <name type="scientific">Maricaulis maris (strain MCS10)</name>
    <name type="common">Caulobacter maris</name>
    <dbReference type="NCBI Taxonomy" id="394221"/>
    <lineage>
        <taxon>Bacteria</taxon>
        <taxon>Pseudomonadati</taxon>
        <taxon>Pseudomonadota</taxon>
        <taxon>Alphaproteobacteria</taxon>
        <taxon>Maricaulales</taxon>
        <taxon>Maricaulaceae</taxon>
        <taxon>Maricaulis</taxon>
    </lineage>
</organism>
<dbReference type="EMBL" id="CP000449">
    <property type="protein sequence ID" value="ABI64743.1"/>
    <property type="molecule type" value="Genomic_DNA"/>
</dbReference>
<evidence type="ECO:0000313" key="3">
    <source>
        <dbReference type="Proteomes" id="UP000001964"/>
    </source>
</evidence>
<dbReference type="HOGENOM" id="CLU_1376731_0_0_5"/>